<organism evidence="3 4">
    <name type="scientific">Epichloe festucae (strain Fl1)</name>
    <dbReference type="NCBI Taxonomy" id="877507"/>
    <lineage>
        <taxon>Eukaryota</taxon>
        <taxon>Fungi</taxon>
        <taxon>Dikarya</taxon>
        <taxon>Ascomycota</taxon>
        <taxon>Pezizomycotina</taxon>
        <taxon>Sordariomycetes</taxon>
        <taxon>Hypocreomycetidae</taxon>
        <taxon>Hypocreales</taxon>
        <taxon>Clavicipitaceae</taxon>
        <taxon>Epichloe</taxon>
    </lineage>
</organism>
<dbReference type="AlphaFoldDB" id="A0A7S9KNL7"/>
<evidence type="ECO:0000313" key="3">
    <source>
        <dbReference type="EMBL" id="QPG95948.1"/>
    </source>
</evidence>
<keyword evidence="4" id="KW-1185">Reference proteome</keyword>
<name>A0A7S9KNL7_EPIFF</name>
<dbReference type="EMBL" id="CP031386">
    <property type="protein sequence ID" value="QPG95948.1"/>
    <property type="molecule type" value="Genomic_DNA"/>
</dbReference>
<feature type="region of interest" description="Disordered" evidence="1">
    <location>
        <begin position="129"/>
        <end position="150"/>
    </location>
</feature>
<feature type="region of interest" description="Disordered" evidence="1">
    <location>
        <begin position="1"/>
        <end position="41"/>
    </location>
</feature>
<dbReference type="Proteomes" id="UP000594364">
    <property type="component" value="Chromosome 2"/>
</dbReference>
<protein>
    <submittedName>
        <fullName evidence="3">Uncharacterized protein</fullName>
    </submittedName>
</protein>
<feature type="compositionally biased region" description="Polar residues" evidence="1">
    <location>
        <begin position="269"/>
        <end position="279"/>
    </location>
</feature>
<proteinExistence type="predicted"/>
<feature type="region of interest" description="Disordered" evidence="1">
    <location>
        <begin position="327"/>
        <end position="440"/>
    </location>
</feature>
<feature type="compositionally biased region" description="Low complexity" evidence="1">
    <location>
        <begin position="226"/>
        <end position="237"/>
    </location>
</feature>
<feature type="compositionally biased region" description="Low complexity" evidence="1">
    <location>
        <begin position="130"/>
        <end position="141"/>
    </location>
</feature>
<feature type="compositionally biased region" description="Basic and acidic residues" evidence="1">
    <location>
        <begin position="504"/>
        <end position="515"/>
    </location>
</feature>
<feature type="region of interest" description="Disordered" evidence="1">
    <location>
        <begin position="501"/>
        <end position="524"/>
    </location>
</feature>
<accession>A0A7S9KNL7</accession>
<feature type="region of interest" description="Disordered" evidence="1">
    <location>
        <begin position="194"/>
        <end position="249"/>
    </location>
</feature>
<evidence type="ECO:0000313" key="4">
    <source>
        <dbReference type="Proteomes" id="UP000594364"/>
    </source>
</evidence>
<feature type="transmembrane region" description="Helical" evidence="2">
    <location>
        <begin position="670"/>
        <end position="691"/>
    </location>
</feature>
<feature type="compositionally biased region" description="Polar residues" evidence="1">
    <location>
        <begin position="1"/>
        <end position="13"/>
    </location>
</feature>
<feature type="region of interest" description="Disordered" evidence="1">
    <location>
        <begin position="57"/>
        <end position="80"/>
    </location>
</feature>
<dbReference type="OrthoDB" id="5353066at2759"/>
<keyword evidence="2" id="KW-0472">Membrane</keyword>
<evidence type="ECO:0000256" key="1">
    <source>
        <dbReference type="SAM" id="MobiDB-lite"/>
    </source>
</evidence>
<sequence>MRPESGDSSQWSDITEAIANRRRDTHKKQSTHLQNPFSDPKYEDEVIQLRSFEALNASRSEPAPDDFVSEHPSWASCPRRSQTARYLKPAFHDEDEEVTDSDVELTDADTDAAIVIPHAELRPGLPFPQPQVQNQNQNFSQRRNTHDPQSYTLASPRAAKLVTLQRVDPACLRASSIYEDDVEPRGSHAICTTTTSSLAGRGGGPSKRRPATLGFDRRTACGELMASNSKSSSHASADPFRFDGDRYSPFLKPSAEREISRALYRDDSNLTATPNSPTTDGAAHPRPSQTEKHGQPGSFYDHAAIHSLADVSDGSEYEFDEFVGANAESRSARDQPRACGGTKHASRAHPSNAVSIPTDHLRQSHQKHHRRPARAAAAIRHLSSRFSLEIKPRHPTSRKPISSYASLDSDINQEQYQTGSSDGRHAGHHGAKSSPSYRRDNWPVSALRLDSQEILGHGTHHDDDGAHHKSWDFAHHYSTLTNTSLPRFPFPLISLPEAAALQSQRRERGEEDHSDPGPAFAAKARSCTISTVSTNGPNTPGSPTVDSSWLTRPKQAYYRQQDRAQTLPYHAQGHHRSSDILDQDPHGSFFRTSVPNSTSLLSARFFRLSGFSARTRERRAQLRPVPSAQQRYFNDHSFFTPSQTDLIRSAREDILYRRRHRAEDDQPQRLIFIAILVLTIFFPLIGLLALCGKFDGTIAWYARGERACLTREQRGTLKQQLLVEAFLYPALIIALSVYYSVHK</sequence>
<reference evidence="3 4" key="1">
    <citation type="journal article" date="2018" name="PLoS Genet.">
        <title>Repeat elements organise 3D genome structure and mediate transcription in the filamentous fungus Epichloe festucae.</title>
        <authorList>
            <person name="Winter D.J."/>
            <person name="Ganley A.R.D."/>
            <person name="Young C.A."/>
            <person name="Liachko I."/>
            <person name="Schardl C.L."/>
            <person name="Dupont P.Y."/>
            <person name="Berry D."/>
            <person name="Ram A."/>
            <person name="Scott B."/>
            <person name="Cox M.P."/>
        </authorList>
    </citation>
    <scope>NUCLEOTIDE SEQUENCE [LARGE SCALE GENOMIC DNA]</scope>
    <source>
        <strain evidence="3 4">Fl1</strain>
    </source>
</reference>
<gene>
    <name evidence="3" type="ORF">C2857_002659</name>
</gene>
<feature type="compositionally biased region" description="Polar residues" evidence="1">
    <location>
        <begin position="399"/>
        <end position="421"/>
    </location>
</feature>
<evidence type="ECO:0000256" key="2">
    <source>
        <dbReference type="SAM" id="Phobius"/>
    </source>
</evidence>
<feature type="region of interest" description="Disordered" evidence="1">
    <location>
        <begin position="263"/>
        <end position="299"/>
    </location>
</feature>
<feature type="transmembrane region" description="Helical" evidence="2">
    <location>
        <begin position="721"/>
        <end position="741"/>
    </location>
</feature>
<keyword evidence="2" id="KW-0812">Transmembrane</keyword>
<keyword evidence="2" id="KW-1133">Transmembrane helix</keyword>
<feature type="compositionally biased region" description="Basic residues" evidence="1">
    <location>
        <begin position="363"/>
        <end position="373"/>
    </location>
</feature>